<keyword evidence="4" id="KW-0500">Molybdenum</keyword>
<protein>
    <recommendedName>
        <fullName evidence="12">2Fe-2S ferredoxin-type domain-containing protein</fullName>
    </recommendedName>
</protein>
<dbReference type="PROSITE" id="PS00197">
    <property type="entry name" value="2FE2S_FER_1"/>
    <property type="match status" value="1"/>
</dbReference>
<dbReference type="Proteomes" id="UP001605036">
    <property type="component" value="Unassembled WGS sequence"/>
</dbReference>
<accession>A0ABD1XH62</accession>
<dbReference type="Gene3D" id="3.10.20.30">
    <property type="match status" value="1"/>
</dbReference>
<dbReference type="PANTHER" id="PTHR11908:SF132">
    <property type="entry name" value="ALDEHYDE OXIDASE 1-RELATED"/>
    <property type="match status" value="1"/>
</dbReference>
<comment type="cofactor">
    <cofactor evidence="1">
        <name>Mo-molybdopterin</name>
        <dbReference type="ChEBI" id="CHEBI:71302"/>
    </cofactor>
</comment>
<dbReference type="AlphaFoldDB" id="A0ABD1XH62"/>
<name>A0ABD1XH62_9MARC</name>
<evidence type="ECO:0000256" key="5">
    <source>
        <dbReference type="ARBA" id="ARBA00022714"/>
    </source>
</evidence>
<dbReference type="InterPro" id="IPR012675">
    <property type="entry name" value="Beta-grasp_dom_sf"/>
</dbReference>
<dbReference type="InterPro" id="IPR001041">
    <property type="entry name" value="2Fe-2S_ferredoxin-type"/>
</dbReference>
<sequence length="283" mass="30581">MGKTVRSNLVFALNGERVELKDVDPQTLLLNYIRDETDYKRTKRGCGEGDCGSCVVMLSKYDPESKEVEEFTINSCLAPVCSVDGCTVTTTEGFKHGKEPHPVHTRLAGFHGSQCGFCTPDISHELSLATIRRLSRDSVEYCLKMTQRKRKDEKSDPDWTLQEYVKIENGVSFANAGTSGFTTEVVKHPAPLSQSNVSPPGVSTSSLTPASEALVSGINDNTPGNLSNPASRVELNQVARLSSIPVASLGCKPSGHTYYKCGMEVSFAAGGRCCGDALERHGL</sequence>
<evidence type="ECO:0000256" key="10">
    <source>
        <dbReference type="ARBA" id="ARBA00023027"/>
    </source>
</evidence>
<dbReference type="SUPFAM" id="SSF54292">
    <property type="entry name" value="2Fe-2S ferredoxin-like"/>
    <property type="match status" value="1"/>
</dbReference>
<gene>
    <name evidence="13" type="ORF">R1flu_026844</name>
</gene>
<feature type="domain" description="2Fe-2S ferredoxin-type" evidence="12">
    <location>
        <begin position="7"/>
        <end position="94"/>
    </location>
</feature>
<evidence type="ECO:0000256" key="3">
    <source>
        <dbReference type="ARBA" id="ARBA00006849"/>
    </source>
</evidence>
<proteinExistence type="inferred from homology"/>
<evidence type="ECO:0000313" key="14">
    <source>
        <dbReference type="Proteomes" id="UP001605036"/>
    </source>
</evidence>
<keyword evidence="8" id="KW-0408">Iron</keyword>
<dbReference type="InterPro" id="IPR036884">
    <property type="entry name" value="2Fe-2S-bd_dom_sf"/>
</dbReference>
<keyword evidence="14" id="KW-1185">Reference proteome</keyword>
<dbReference type="PANTHER" id="PTHR11908">
    <property type="entry name" value="XANTHINE DEHYDROGENASE"/>
    <property type="match status" value="1"/>
</dbReference>
<dbReference type="Gene3D" id="1.10.150.120">
    <property type="entry name" value="[2Fe-2S]-binding domain"/>
    <property type="match status" value="1"/>
</dbReference>
<dbReference type="InterPro" id="IPR036010">
    <property type="entry name" value="2Fe-2S_ferredoxin-like_sf"/>
</dbReference>
<dbReference type="InterPro" id="IPR006058">
    <property type="entry name" value="2Fe2S_fd_BS"/>
</dbReference>
<dbReference type="CDD" id="cd00207">
    <property type="entry name" value="fer2"/>
    <property type="match status" value="1"/>
</dbReference>
<dbReference type="Pfam" id="PF00111">
    <property type="entry name" value="Fer2"/>
    <property type="match status" value="1"/>
</dbReference>
<evidence type="ECO:0000259" key="12">
    <source>
        <dbReference type="PROSITE" id="PS51085"/>
    </source>
</evidence>
<comment type="cofactor">
    <cofactor evidence="11">
        <name>[2Fe-2S] cluster</name>
        <dbReference type="ChEBI" id="CHEBI:190135"/>
    </cofactor>
</comment>
<comment type="caution">
    <text evidence="13">The sequence shown here is derived from an EMBL/GenBank/DDBJ whole genome shotgun (WGS) entry which is preliminary data.</text>
</comment>
<dbReference type="FunFam" id="3.10.20.30:FF:000012">
    <property type="entry name" value="Xanthine dehydrogenase/oxidase"/>
    <property type="match status" value="1"/>
</dbReference>
<dbReference type="GO" id="GO:0046872">
    <property type="term" value="F:metal ion binding"/>
    <property type="evidence" value="ECO:0007669"/>
    <property type="project" value="UniProtKB-KW"/>
</dbReference>
<comment type="similarity">
    <text evidence="3">Belongs to the xanthine dehydrogenase family.</text>
</comment>
<keyword evidence="7" id="KW-0560">Oxidoreductase</keyword>
<keyword evidence="10" id="KW-0520">NAD</keyword>
<evidence type="ECO:0000256" key="9">
    <source>
        <dbReference type="ARBA" id="ARBA00023014"/>
    </source>
</evidence>
<comment type="cofactor">
    <cofactor evidence="2">
        <name>FAD</name>
        <dbReference type="ChEBI" id="CHEBI:57692"/>
    </cofactor>
</comment>
<keyword evidence="9" id="KW-0411">Iron-sulfur</keyword>
<dbReference type="InterPro" id="IPR016208">
    <property type="entry name" value="Ald_Oxase/xanthine_DH-like"/>
</dbReference>
<dbReference type="GO" id="GO:0051537">
    <property type="term" value="F:2 iron, 2 sulfur cluster binding"/>
    <property type="evidence" value="ECO:0007669"/>
    <property type="project" value="UniProtKB-KW"/>
</dbReference>
<dbReference type="GO" id="GO:0016491">
    <property type="term" value="F:oxidoreductase activity"/>
    <property type="evidence" value="ECO:0007669"/>
    <property type="project" value="UniProtKB-KW"/>
</dbReference>
<reference evidence="13 14" key="1">
    <citation type="submission" date="2024-09" db="EMBL/GenBank/DDBJ databases">
        <title>Chromosome-scale assembly of Riccia fluitans.</title>
        <authorList>
            <person name="Paukszto L."/>
            <person name="Sawicki J."/>
            <person name="Karawczyk K."/>
            <person name="Piernik-Szablinska J."/>
            <person name="Szczecinska M."/>
            <person name="Mazdziarz M."/>
        </authorList>
    </citation>
    <scope>NUCLEOTIDE SEQUENCE [LARGE SCALE GENOMIC DNA]</scope>
    <source>
        <strain evidence="13">Rf_01</strain>
        <tissue evidence="13">Aerial parts of the thallus</tissue>
    </source>
</reference>
<evidence type="ECO:0000256" key="4">
    <source>
        <dbReference type="ARBA" id="ARBA00022505"/>
    </source>
</evidence>
<evidence type="ECO:0000256" key="2">
    <source>
        <dbReference type="ARBA" id="ARBA00001974"/>
    </source>
</evidence>
<evidence type="ECO:0000256" key="6">
    <source>
        <dbReference type="ARBA" id="ARBA00022723"/>
    </source>
</evidence>
<dbReference type="EMBL" id="JBHFFA010000008">
    <property type="protein sequence ID" value="KAL2608271.1"/>
    <property type="molecule type" value="Genomic_DNA"/>
</dbReference>
<dbReference type="PROSITE" id="PS51085">
    <property type="entry name" value="2FE2S_FER_2"/>
    <property type="match status" value="1"/>
</dbReference>
<evidence type="ECO:0000313" key="13">
    <source>
        <dbReference type="EMBL" id="KAL2608271.1"/>
    </source>
</evidence>
<dbReference type="SUPFAM" id="SSF47741">
    <property type="entry name" value="CO dehydrogenase ISP C-domain like"/>
    <property type="match status" value="1"/>
</dbReference>
<evidence type="ECO:0000256" key="11">
    <source>
        <dbReference type="ARBA" id="ARBA00034078"/>
    </source>
</evidence>
<keyword evidence="6" id="KW-0479">Metal-binding</keyword>
<organism evidence="13 14">
    <name type="scientific">Riccia fluitans</name>
    <dbReference type="NCBI Taxonomy" id="41844"/>
    <lineage>
        <taxon>Eukaryota</taxon>
        <taxon>Viridiplantae</taxon>
        <taxon>Streptophyta</taxon>
        <taxon>Embryophyta</taxon>
        <taxon>Marchantiophyta</taxon>
        <taxon>Marchantiopsida</taxon>
        <taxon>Marchantiidae</taxon>
        <taxon>Marchantiales</taxon>
        <taxon>Ricciaceae</taxon>
        <taxon>Riccia</taxon>
    </lineage>
</organism>
<evidence type="ECO:0000256" key="8">
    <source>
        <dbReference type="ARBA" id="ARBA00023004"/>
    </source>
</evidence>
<keyword evidence="5" id="KW-0001">2Fe-2S</keyword>
<evidence type="ECO:0000256" key="1">
    <source>
        <dbReference type="ARBA" id="ARBA00001924"/>
    </source>
</evidence>
<evidence type="ECO:0000256" key="7">
    <source>
        <dbReference type="ARBA" id="ARBA00023002"/>
    </source>
</evidence>